<feature type="compositionally biased region" description="Polar residues" evidence="2">
    <location>
        <begin position="436"/>
        <end position="461"/>
    </location>
</feature>
<evidence type="ECO:0000313" key="5">
    <source>
        <dbReference type="EMBL" id="KAK5989314.1"/>
    </source>
</evidence>
<protein>
    <submittedName>
        <fullName evidence="5">Aspartic-type endopeptidase ctsD</fullName>
    </submittedName>
</protein>
<dbReference type="InterPro" id="IPR021109">
    <property type="entry name" value="Peptidase_aspartic_dom_sf"/>
</dbReference>
<proteinExistence type="inferred from homology"/>
<dbReference type="Pfam" id="PF00026">
    <property type="entry name" value="Asp"/>
    <property type="match status" value="1"/>
</dbReference>
<evidence type="ECO:0000259" key="4">
    <source>
        <dbReference type="PROSITE" id="PS51767"/>
    </source>
</evidence>
<dbReference type="Proteomes" id="UP001338125">
    <property type="component" value="Unassembled WGS sequence"/>
</dbReference>
<keyword evidence="6" id="KW-1185">Reference proteome</keyword>
<feature type="signal peptide" evidence="3">
    <location>
        <begin position="1"/>
        <end position="20"/>
    </location>
</feature>
<feature type="domain" description="Peptidase A1" evidence="4">
    <location>
        <begin position="128"/>
        <end position="431"/>
    </location>
</feature>
<feature type="chain" id="PRO_5045869323" evidence="3">
    <location>
        <begin position="21"/>
        <end position="512"/>
    </location>
</feature>
<sequence length="512" mass="54385">MRPNTVLLAQLALLTSSAHAFFPYTPTWLKEIEDLNTANEAKRSVGVGNGVTFELKQRARNTGPESQAQKAAWQASLISHKYDHRRITRFSSDRALAKRSNQYSIMQAVDPKQPRTAGVNQDGADYSYFIQAQLGSKGKEMYMLIDTGAGSSWVMGTGCKSDACSKHNTFGPGDSDTLELSSKDFTISYGSGDLKGMLANDTIKVADMSLRYQFGLASTTSTDFVHFAFDGILGLSMNSGANENFLQALASADLLDKNIFCVALNRASDGTNHGEIKFGSTNPDRFTGDIGYTSTAGTGNDWAITLGDIGFDGKKADVGNILAYIDTGTSYIFGPPKPVQALHALIPGAESSDNVTFTVPCDSSKTISVNFSGVDYEISPKDWISPKDSSGKCTSNIYGFEAVTGSWLMGDTFLKNVYAVFDKDEKRIGFAKRADTPSTATTAGVPSATTTSNGKPSSTNHGPGLSGHETSGVTGDAAKATQTPKNSSAASYGQGTMFGVAACILSSFILLV</sequence>
<keyword evidence="3" id="KW-0732">Signal</keyword>
<name>A0ABR0SBI6_9HYPO</name>
<dbReference type="InterPro" id="IPR001461">
    <property type="entry name" value="Aspartic_peptidase_A1"/>
</dbReference>
<reference evidence="5 6" key="1">
    <citation type="submission" date="2024-01" db="EMBL/GenBank/DDBJ databases">
        <title>Complete genome of Cladobotryum mycophilum ATHUM6906.</title>
        <authorList>
            <person name="Christinaki A.C."/>
            <person name="Myridakis A.I."/>
            <person name="Kouvelis V.N."/>
        </authorList>
    </citation>
    <scope>NUCLEOTIDE SEQUENCE [LARGE SCALE GENOMIC DNA]</scope>
    <source>
        <strain evidence="5 6">ATHUM6906</strain>
    </source>
</reference>
<organism evidence="5 6">
    <name type="scientific">Cladobotryum mycophilum</name>
    <dbReference type="NCBI Taxonomy" id="491253"/>
    <lineage>
        <taxon>Eukaryota</taxon>
        <taxon>Fungi</taxon>
        <taxon>Dikarya</taxon>
        <taxon>Ascomycota</taxon>
        <taxon>Pezizomycotina</taxon>
        <taxon>Sordariomycetes</taxon>
        <taxon>Hypocreomycetidae</taxon>
        <taxon>Hypocreales</taxon>
        <taxon>Hypocreaceae</taxon>
        <taxon>Cladobotryum</taxon>
    </lineage>
</organism>
<dbReference type="SUPFAM" id="SSF50630">
    <property type="entry name" value="Acid proteases"/>
    <property type="match status" value="1"/>
</dbReference>
<evidence type="ECO:0000256" key="2">
    <source>
        <dbReference type="SAM" id="MobiDB-lite"/>
    </source>
</evidence>
<gene>
    <name evidence="5" type="ORF">PT974_10829</name>
</gene>
<evidence type="ECO:0000313" key="6">
    <source>
        <dbReference type="Proteomes" id="UP001338125"/>
    </source>
</evidence>
<dbReference type="CDD" id="cd05471">
    <property type="entry name" value="pepsin_like"/>
    <property type="match status" value="1"/>
</dbReference>
<feature type="region of interest" description="Disordered" evidence="2">
    <location>
        <begin position="432"/>
        <end position="490"/>
    </location>
</feature>
<dbReference type="InterPro" id="IPR034164">
    <property type="entry name" value="Pepsin-like_dom"/>
</dbReference>
<evidence type="ECO:0000256" key="1">
    <source>
        <dbReference type="ARBA" id="ARBA00007447"/>
    </source>
</evidence>
<dbReference type="InterPro" id="IPR033121">
    <property type="entry name" value="PEPTIDASE_A1"/>
</dbReference>
<dbReference type="PROSITE" id="PS51767">
    <property type="entry name" value="PEPTIDASE_A1"/>
    <property type="match status" value="1"/>
</dbReference>
<dbReference type="PANTHER" id="PTHR47966">
    <property type="entry name" value="BETA-SITE APP-CLEAVING ENZYME, ISOFORM A-RELATED"/>
    <property type="match status" value="1"/>
</dbReference>
<evidence type="ECO:0000256" key="3">
    <source>
        <dbReference type="SAM" id="SignalP"/>
    </source>
</evidence>
<comment type="similarity">
    <text evidence="1">Belongs to the peptidase A1 family.</text>
</comment>
<dbReference type="Gene3D" id="2.40.70.10">
    <property type="entry name" value="Acid Proteases"/>
    <property type="match status" value="2"/>
</dbReference>
<dbReference type="PANTHER" id="PTHR47966:SF75">
    <property type="entry name" value="ENDOPEPTIDASE (CTSD), PUTATIVE (AFU_ORTHOLOGUE AFUA_4G07040)-RELATED"/>
    <property type="match status" value="1"/>
</dbReference>
<dbReference type="EMBL" id="JAVFKD010000015">
    <property type="protein sequence ID" value="KAK5989314.1"/>
    <property type="molecule type" value="Genomic_DNA"/>
</dbReference>
<feature type="compositionally biased region" description="Polar residues" evidence="2">
    <location>
        <begin position="480"/>
        <end position="490"/>
    </location>
</feature>
<accession>A0ABR0SBI6</accession>
<dbReference type="PRINTS" id="PR00792">
    <property type="entry name" value="PEPSIN"/>
</dbReference>
<comment type="caution">
    <text evidence="5">The sequence shown here is derived from an EMBL/GenBank/DDBJ whole genome shotgun (WGS) entry which is preliminary data.</text>
</comment>